<feature type="transmembrane region" description="Helical" evidence="2">
    <location>
        <begin position="87"/>
        <end position="108"/>
    </location>
</feature>
<protein>
    <recommendedName>
        <fullName evidence="5">Integral membrane protein</fullName>
    </recommendedName>
</protein>
<evidence type="ECO:0000313" key="4">
    <source>
        <dbReference type="Proteomes" id="UP001271723"/>
    </source>
</evidence>
<feature type="transmembrane region" description="Helical" evidence="2">
    <location>
        <begin position="200"/>
        <end position="228"/>
    </location>
</feature>
<keyword evidence="2" id="KW-0472">Membrane</keyword>
<feature type="transmembrane region" description="Helical" evidence="2">
    <location>
        <begin position="240"/>
        <end position="262"/>
    </location>
</feature>
<feature type="transmembrane region" description="Helical" evidence="2">
    <location>
        <begin position="128"/>
        <end position="153"/>
    </location>
</feature>
<accession>A0ABU4L115</accession>
<reference evidence="3 4" key="1">
    <citation type="journal article" date="2023" name="Microb. Genom.">
        <title>Mesoterricola silvestris gen. nov., sp. nov., Mesoterricola sediminis sp. nov., Geothrix oryzae sp. nov., Geothrix edaphica sp. nov., Geothrix rubra sp. nov., and Geothrix limicola sp. nov., six novel members of Acidobacteriota isolated from soils.</title>
        <authorList>
            <person name="Weisberg A.J."/>
            <person name="Pearce E."/>
            <person name="Kramer C.G."/>
            <person name="Chang J.H."/>
            <person name="Clarke C.R."/>
        </authorList>
    </citation>
    <scope>NUCLEOTIDE SEQUENCE [LARGE SCALE GENOMIC DNA]</scope>
    <source>
        <strain evidence="3 4">NRRL_B-2795</strain>
    </source>
</reference>
<evidence type="ECO:0000256" key="1">
    <source>
        <dbReference type="SAM" id="MobiDB-lite"/>
    </source>
</evidence>
<evidence type="ECO:0008006" key="5">
    <source>
        <dbReference type="Google" id="ProtNLM"/>
    </source>
</evidence>
<dbReference type="RefSeq" id="WP_256966084.1">
    <property type="nucleotide sequence ID" value="NZ_JAGJBZ010000002.1"/>
</dbReference>
<organism evidence="3 4">
    <name type="scientific">Streptomyces griseiscabiei</name>
    <dbReference type="NCBI Taxonomy" id="2993540"/>
    <lineage>
        <taxon>Bacteria</taxon>
        <taxon>Bacillati</taxon>
        <taxon>Actinomycetota</taxon>
        <taxon>Actinomycetes</taxon>
        <taxon>Kitasatosporales</taxon>
        <taxon>Streptomycetaceae</taxon>
        <taxon>Streptomyces</taxon>
    </lineage>
</organism>
<feature type="transmembrane region" description="Helical" evidence="2">
    <location>
        <begin position="274"/>
        <end position="294"/>
    </location>
</feature>
<keyword evidence="4" id="KW-1185">Reference proteome</keyword>
<dbReference type="EMBL" id="JARAVY010000004">
    <property type="protein sequence ID" value="MDX2909412.1"/>
    <property type="molecule type" value="Genomic_DNA"/>
</dbReference>
<feature type="region of interest" description="Disordered" evidence="1">
    <location>
        <begin position="299"/>
        <end position="320"/>
    </location>
</feature>
<keyword evidence="2" id="KW-1133">Transmembrane helix</keyword>
<feature type="transmembrane region" description="Helical" evidence="2">
    <location>
        <begin position="27"/>
        <end position="48"/>
    </location>
</feature>
<evidence type="ECO:0000313" key="3">
    <source>
        <dbReference type="EMBL" id="MDX2909412.1"/>
    </source>
</evidence>
<proteinExistence type="predicted"/>
<keyword evidence="2" id="KW-0812">Transmembrane</keyword>
<comment type="caution">
    <text evidence="3">The sequence shown here is derived from an EMBL/GenBank/DDBJ whole genome shotgun (WGS) entry which is preliminary data.</text>
</comment>
<feature type="transmembrane region" description="Helical" evidence="2">
    <location>
        <begin position="160"/>
        <end position="180"/>
    </location>
</feature>
<evidence type="ECO:0000256" key="2">
    <source>
        <dbReference type="SAM" id="Phobius"/>
    </source>
</evidence>
<name>A0ABU4L115_9ACTN</name>
<gene>
    <name evidence="3" type="ORF">PV517_11980</name>
</gene>
<dbReference type="Proteomes" id="UP001271723">
    <property type="component" value="Unassembled WGS sequence"/>
</dbReference>
<feature type="transmembrane region" description="Helical" evidence="2">
    <location>
        <begin position="63"/>
        <end position="80"/>
    </location>
</feature>
<sequence>MSALGFGAVLVSDVWRAVRPKGRFQRLLWWCGTALVVSGAVHALVAVIDQEPWWGPVSWRKPVAFGVSFGLLVWSVVWIVKQMPARWWVRVPAGLIVAVSLFEVGLISAQRWRGVASHFNQATDTDSAIWSVIGTLILPLILGLVWLFVAALIRFDGSAAARIATLAGLAAVLVAGYIGMDMAAIGEAAFDDTGRVPDEVLFGAAGSAKLAHAAGLHGIQFLAVLAILSDAGRLPRRRAGALLALASLGYAAAFGAITATAYAGRAPYDGTAPWSVVLAAGVLGAGAVAVVVLAQASPARRTPAPGPPAGKTPLAERTGR</sequence>